<keyword evidence="5" id="KW-1185">Reference proteome</keyword>
<dbReference type="AlphaFoldDB" id="A0AAE0K068"/>
<dbReference type="SUPFAM" id="SSF48264">
    <property type="entry name" value="Cytochrome P450"/>
    <property type="match status" value="1"/>
</dbReference>
<evidence type="ECO:0000256" key="1">
    <source>
        <dbReference type="ARBA" id="ARBA00022617"/>
    </source>
</evidence>
<evidence type="ECO:0000256" key="2">
    <source>
        <dbReference type="ARBA" id="ARBA00022723"/>
    </source>
</evidence>
<comment type="caution">
    <text evidence="4">The sequence shown here is derived from an EMBL/GenBank/DDBJ whole genome shotgun (WGS) entry which is preliminary data.</text>
</comment>
<dbReference type="GO" id="GO:0005506">
    <property type="term" value="F:iron ion binding"/>
    <property type="evidence" value="ECO:0007669"/>
    <property type="project" value="InterPro"/>
</dbReference>
<dbReference type="InterPro" id="IPR050121">
    <property type="entry name" value="Cytochrome_P450_monoxygenase"/>
</dbReference>
<dbReference type="GO" id="GO:0004497">
    <property type="term" value="F:monooxygenase activity"/>
    <property type="evidence" value="ECO:0007669"/>
    <property type="project" value="InterPro"/>
</dbReference>
<evidence type="ECO:0000313" key="4">
    <source>
        <dbReference type="EMBL" id="KAK3367292.1"/>
    </source>
</evidence>
<dbReference type="EMBL" id="JAULSN010000007">
    <property type="protein sequence ID" value="KAK3367292.1"/>
    <property type="molecule type" value="Genomic_DNA"/>
</dbReference>
<dbReference type="PANTHER" id="PTHR24305:SF147">
    <property type="entry name" value="P450, PUTATIVE (EUROFUNG)-RELATED"/>
    <property type="match status" value="1"/>
</dbReference>
<protein>
    <submittedName>
        <fullName evidence="4">Cytochrome P450</fullName>
    </submittedName>
</protein>
<reference evidence="4" key="1">
    <citation type="journal article" date="2023" name="Mol. Phylogenet. Evol.">
        <title>Genome-scale phylogeny and comparative genomics of the fungal order Sordariales.</title>
        <authorList>
            <person name="Hensen N."/>
            <person name="Bonometti L."/>
            <person name="Westerberg I."/>
            <person name="Brannstrom I.O."/>
            <person name="Guillou S."/>
            <person name="Cros-Aarteil S."/>
            <person name="Calhoun S."/>
            <person name="Haridas S."/>
            <person name="Kuo A."/>
            <person name="Mondo S."/>
            <person name="Pangilinan J."/>
            <person name="Riley R."/>
            <person name="LaButti K."/>
            <person name="Andreopoulos B."/>
            <person name="Lipzen A."/>
            <person name="Chen C."/>
            <person name="Yan M."/>
            <person name="Daum C."/>
            <person name="Ng V."/>
            <person name="Clum A."/>
            <person name="Steindorff A."/>
            <person name="Ohm R.A."/>
            <person name="Martin F."/>
            <person name="Silar P."/>
            <person name="Natvig D.O."/>
            <person name="Lalanne C."/>
            <person name="Gautier V."/>
            <person name="Ament-Velasquez S.L."/>
            <person name="Kruys A."/>
            <person name="Hutchinson M.I."/>
            <person name="Powell A.J."/>
            <person name="Barry K."/>
            <person name="Miller A.N."/>
            <person name="Grigoriev I.V."/>
            <person name="Debuchy R."/>
            <person name="Gladieux P."/>
            <person name="Hiltunen Thoren M."/>
            <person name="Johannesson H."/>
        </authorList>
    </citation>
    <scope>NUCLEOTIDE SEQUENCE</scope>
    <source>
        <strain evidence="4">CBS 958.72</strain>
    </source>
</reference>
<dbReference type="Proteomes" id="UP001287356">
    <property type="component" value="Unassembled WGS sequence"/>
</dbReference>
<reference evidence="4" key="2">
    <citation type="submission" date="2023-06" db="EMBL/GenBank/DDBJ databases">
        <authorList>
            <consortium name="Lawrence Berkeley National Laboratory"/>
            <person name="Haridas S."/>
            <person name="Hensen N."/>
            <person name="Bonometti L."/>
            <person name="Westerberg I."/>
            <person name="Brannstrom I.O."/>
            <person name="Guillou S."/>
            <person name="Cros-Aarteil S."/>
            <person name="Calhoun S."/>
            <person name="Kuo A."/>
            <person name="Mondo S."/>
            <person name="Pangilinan J."/>
            <person name="Riley R."/>
            <person name="Labutti K."/>
            <person name="Andreopoulos B."/>
            <person name="Lipzen A."/>
            <person name="Chen C."/>
            <person name="Yanf M."/>
            <person name="Daum C."/>
            <person name="Ng V."/>
            <person name="Clum A."/>
            <person name="Steindorff A."/>
            <person name="Ohm R."/>
            <person name="Martin F."/>
            <person name="Silar P."/>
            <person name="Natvig D."/>
            <person name="Lalanne C."/>
            <person name="Gautier V."/>
            <person name="Ament-Velasquez S.L."/>
            <person name="Kruys A."/>
            <person name="Hutchinson M.I."/>
            <person name="Powell A.J."/>
            <person name="Barry K."/>
            <person name="Miller A.N."/>
            <person name="Grigoriev I.V."/>
            <person name="Debuchy R."/>
            <person name="Gladieux P."/>
            <person name="Thoren M.H."/>
            <person name="Johannesson H."/>
        </authorList>
    </citation>
    <scope>NUCLEOTIDE SEQUENCE</scope>
    <source>
        <strain evidence="4">CBS 958.72</strain>
    </source>
</reference>
<evidence type="ECO:0000256" key="3">
    <source>
        <dbReference type="ARBA" id="ARBA00023004"/>
    </source>
</evidence>
<evidence type="ECO:0000313" key="5">
    <source>
        <dbReference type="Proteomes" id="UP001287356"/>
    </source>
</evidence>
<dbReference type="InterPro" id="IPR036396">
    <property type="entry name" value="Cyt_P450_sf"/>
</dbReference>
<name>A0AAE0K068_9PEZI</name>
<organism evidence="4 5">
    <name type="scientific">Lasiosphaeria ovina</name>
    <dbReference type="NCBI Taxonomy" id="92902"/>
    <lineage>
        <taxon>Eukaryota</taxon>
        <taxon>Fungi</taxon>
        <taxon>Dikarya</taxon>
        <taxon>Ascomycota</taxon>
        <taxon>Pezizomycotina</taxon>
        <taxon>Sordariomycetes</taxon>
        <taxon>Sordariomycetidae</taxon>
        <taxon>Sordariales</taxon>
        <taxon>Lasiosphaeriaceae</taxon>
        <taxon>Lasiosphaeria</taxon>
    </lineage>
</organism>
<dbReference type="Gene3D" id="1.10.630.10">
    <property type="entry name" value="Cytochrome P450"/>
    <property type="match status" value="1"/>
</dbReference>
<gene>
    <name evidence="4" type="ORF">B0T24DRAFT_597117</name>
</gene>
<dbReference type="GO" id="GO:0020037">
    <property type="term" value="F:heme binding"/>
    <property type="evidence" value="ECO:0007669"/>
    <property type="project" value="InterPro"/>
</dbReference>
<keyword evidence="1" id="KW-0349">Heme</keyword>
<sequence length="212" mass="23634">MASKSATTVVLDRVTATLSPATMLLGPSVAAASYLCEAYYEIRATHERYGLIVRINPDELHCADPRFTDEIYSATPGRVCDKWLHQLGGARTGPAAATGFAALSHELHRERRAPLSRFFSRQQMLKLEGEVLDFAHRTVDKMLRNANTRRVFDVKDAFNCFTADVISQHAFSADMGFVGQAGWGPCFATWVRTRLHETTIADLTYDHDLIVL</sequence>
<accession>A0AAE0K068</accession>
<dbReference type="GO" id="GO:0016705">
    <property type="term" value="F:oxidoreductase activity, acting on paired donors, with incorporation or reduction of molecular oxygen"/>
    <property type="evidence" value="ECO:0007669"/>
    <property type="project" value="InterPro"/>
</dbReference>
<dbReference type="PANTHER" id="PTHR24305">
    <property type="entry name" value="CYTOCHROME P450"/>
    <property type="match status" value="1"/>
</dbReference>
<keyword evidence="3" id="KW-0408">Iron</keyword>
<proteinExistence type="predicted"/>
<keyword evidence="2" id="KW-0479">Metal-binding</keyword>